<dbReference type="InterPro" id="IPR013783">
    <property type="entry name" value="Ig-like_fold"/>
</dbReference>
<evidence type="ECO:0000256" key="1">
    <source>
        <dbReference type="ARBA" id="ARBA00022729"/>
    </source>
</evidence>
<evidence type="ECO:0000259" key="2">
    <source>
        <dbReference type="PROSITE" id="PS50853"/>
    </source>
</evidence>
<proteinExistence type="predicted"/>
<dbReference type="Pfam" id="PF13517">
    <property type="entry name" value="FG-GAP_3"/>
    <property type="match status" value="2"/>
</dbReference>
<sequence length="735" mass="79392">NWGDYDNDNDLDFILIGTSQGNKIATVYENISQLANTVPSAPDFLTSIVANADVTLSWSSGSDAETDNAALTYQLMIGTTPQGKNIVSPMSLNNGYHLLPEAGLIHALTTDIKGLSTGIYYWRVQSIDSSFTGSSFSDEYSFTVDLTSPVPGNNGTITPVISDTSNITITWALASDTIDDKKDLQYKVYVSTTNWGSSIENWENNGSFVTITSNNVSQALISGLNYGQQYFATVVVLDTNGNKGIYSTQMIHTLLFTEDTAANFIGVKNSSVAFGDYDSDGDLDIIISGETSSGKATKIYQNTNGQFQDTGISLPSISNGKVAWGDYDNDNDLDLVITGDNVTKIYQNNQGNFDDINASIPGLSHSDVAWGDFENDGDLDIFISGTGSSGVETYLYLNTNGTFQASGESLTGAYESGFVTVADYDNDMDIDLIIGGYNQDGQASIRLYQNESFHLKLMDFNSTLNNCTFASWGDFDNDSDLDLVVLSHTENYFSQVYQNNGSSFIPILAPVDTRAGKNGSAAWGDFDNDGDLDFIIAGETIYSDNTDLYINFNALGTGEFQGFSNCDMAWGDVDNDNDLDLLIAGDQGGMITTRLYLNMSSTKNTIPAAPENLSSSVSGSTVNFSWTAGNDSETPASGLSYNLRIGSTPEGFDILSPMALPLTQGFRLITERGPMQSLKATIHLPYTGTYYWSVQSIDTAFAGSPFATEQTFTIADTSPTLSEKTFQLTPLPLKL</sequence>
<dbReference type="SUPFAM" id="SSF69318">
    <property type="entry name" value="Integrin alpha N-terminal domain"/>
    <property type="match status" value="1"/>
</dbReference>
<feature type="non-terminal residue" evidence="3">
    <location>
        <position position="1"/>
    </location>
</feature>
<dbReference type="PANTHER" id="PTHR46580:SF4">
    <property type="entry name" value="ATP_GTP-BINDING PROTEIN"/>
    <property type="match status" value="1"/>
</dbReference>
<organism evidence="3 4">
    <name type="scientific">Candidatus Magnetoglobus multicellularis str. Araruama</name>
    <dbReference type="NCBI Taxonomy" id="890399"/>
    <lineage>
        <taxon>Bacteria</taxon>
        <taxon>Pseudomonadati</taxon>
        <taxon>Thermodesulfobacteriota</taxon>
        <taxon>Desulfobacteria</taxon>
        <taxon>Desulfobacterales</taxon>
        <taxon>Desulfobacteraceae</taxon>
        <taxon>Candidatus Magnetoglobus</taxon>
    </lineage>
</organism>
<gene>
    <name evidence="3" type="ORF">OMM_07703</name>
</gene>
<dbReference type="InterPro" id="IPR003961">
    <property type="entry name" value="FN3_dom"/>
</dbReference>
<dbReference type="SMART" id="SM00060">
    <property type="entry name" value="FN3"/>
    <property type="match status" value="3"/>
</dbReference>
<dbReference type="SUPFAM" id="SSF49265">
    <property type="entry name" value="Fibronectin type III"/>
    <property type="match status" value="1"/>
</dbReference>
<dbReference type="PANTHER" id="PTHR46580">
    <property type="entry name" value="SENSOR KINASE-RELATED"/>
    <property type="match status" value="1"/>
</dbReference>
<dbReference type="EMBL" id="ATBP01000181">
    <property type="protein sequence ID" value="ETR72118.1"/>
    <property type="molecule type" value="Genomic_DNA"/>
</dbReference>
<reference evidence="4" key="1">
    <citation type="submission" date="2012-11" db="EMBL/GenBank/DDBJ databases">
        <authorList>
            <person name="Lucero-Rivera Y.E."/>
            <person name="Tovar-Ramirez D."/>
        </authorList>
    </citation>
    <scope>NUCLEOTIDE SEQUENCE [LARGE SCALE GENOMIC DNA]</scope>
    <source>
        <strain evidence="4">Araruama</strain>
    </source>
</reference>
<dbReference type="PROSITE" id="PS50853">
    <property type="entry name" value="FN3"/>
    <property type="match status" value="1"/>
</dbReference>
<dbReference type="Proteomes" id="UP000189670">
    <property type="component" value="Unassembled WGS sequence"/>
</dbReference>
<name>A0A1V1PBE8_9BACT</name>
<evidence type="ECO:0000313" key="4">
    <source>
        <dbReference type="Proteomes" id="UP000189670"/>
    </source>
</evidence>
<dbReference type="AlphaFoldDB" id="A0A1V1PBE8"/>
<feature type="domain" description="Fibronectin type-III" evidence="2">
    <location>
        <begin position="150"/>
        <end position="260"/>
    </location>
</feature>
<dbReference type="InterPro" id="IPR036116">
    <property type="entry name" value="FN3_sf"/>
</dbReference>
<dbReference type="InterPro" id="IPR013517">
    <property type="entry name" value="FG-GAP"/>
</dbReference>
<dbReference type="Gene3D" id="2.60.40.10">
    <property type="entry name" value="Immunoglobulins"/>
    <property type="match status" value="3"/>
</dbReference>
<accession>A0A1V1PBE8</accession>
<comment type="caution">
    <text evidence="3">The sequence shown here is derived from an EMBL/GenBank/DDBJ whole genome shotgun (WGS) entry which is preliminary data.</text>
</comment>
<dbReference type="Gene3D" id="2.130.10.130">
    <property type="entry name" value="Integrin alpha, N-terminal"/>
    <property type="match status" value="1"/>
</dbReference>
<protein>
    <recommendedName>
        <fullName evidence="2">Fibronectin type-III domain-containing protein</fullName>
    </recommendedName>
</protein>
<keyword evidence="1" id="KW-0732">Signal</keyword>
<dbReference type="InterPro" id="IPR028994">
    <property type="entry name" value="Integrin_alpha_N"/>
</dbReference>
<evidence type="ECO:0000313" key="3">
    <source>
        <dbReference type="EMBL" id="ETR72118.1"/>
    </source>
</evidence>